<comment type="catalytic activity">
    <reaction evidence="1 7">
        <text>Cleavage of hydrophobic, N-terminal signal or leader sequences from secreted and periplasmic proteins.</text>
        <dbReference type="EC" id="3.4.21.89"/>
    </reaction>
</comment>
<comment type="subcellular location">
    <subcellularLocation>
        <location evidence="8">Membrane</location>
        <topology evidence="8">Single-pass type II membrane protein</topology>
    </subcellularLocation>
</comment>
<evidence type="ECO:0000313" key="10">
    <source>
        <dbReference type="EMBL" id="OGY99983.1"/>
    </source>
</evidence>
<organism evidence="10 11">
    <name type="scientific">Candidatus Liptonbacteria bacterium RIFCSPLOWO2_01_FULL_52_25</name>
    <dbReference type="NCBI Taxonomy" id="1798650"/>
    <lineage>
        <taxon>Bacteria</taxon>
        <taxon>Candidatus Liptoniibacteriota</taxon>
    </lineage>
</organism>
<proteinExistence type="inferred from homology"/>
<evidence type="ECO:0000256" key="3">
    <source>
        <dbReference type="ARBA" id="ARBA00013208"/>
    </source>
</evidence>
<protein>
    <recommendedName>
        <fullName evidence="3 7">Signal peptidase I</fullName>
        <ecNumber evidence="3 7">3.4.21.89</ecNumber>
    </recommendedName>
</protein>
<keyword evidence="7" id="KW-0472">Membrane</keyword>
<dbReference type="PROSITE" id="PS00760">
    <property type="entry name" value="SPASE_I_2"/>
    <property type="match status" value="1"/>
</dbReference>
<dbReference type="GO" id="GO:0009003">
    <property type="term" value="F:signal peptidase activity"/>
    <property type="evidence" value="ECO:0007669"/>
    <property type="project" value="UniProtKB-EC"/>
</dbReference>
<dbReference type="CDD" id="cd06530">
    <property type="entry name" value="S26_SPase_I"/>
    <property type="match status" value="1"/>
</dbReference>
<name>A0A1G2CF12_9BACT</name>
<feature type="domain" description="Peptidase S26" evidence="9">
    <location>
        <begin position="11"/>
        <end position="168"/>
    </location>
</feature>
<accession>A0A1G2CF12</accession>
<evidence type="ECO:0000259" key="9">
    <source>
        <dbReference type="Pfam" id="PF10502"/>
    </source>
</evidence>
<keyword evidence="5 7" id="KW-0378">Hydrolase</keyword>
<feature type="transmembrane region" description="Helical" evidence="7">
    <location>
        <begin position="12"/>
        <end position="31"/>
    </location>
</feature>
<evidence type="ECO:0000313" key="11">
    <source>
        <dbReference type="Proteomes" id="UP000178880"/>
    </source>
</evidence>
<dbReference type="PRINTS" id="PR00727">
    <property type="entry name" value="LEADERPTASE"/>
</dbReference>
<evidence type="ECO:0000256" key="8">
    <source>
        <dbReference type="RuleBase" id="RU362042"/>
    </source>
</evidence>
<dbReference type="Pfam" id="PF10502">
    <property type="entry name" value="Peptidase_S26"/>
    <property type="match status" value="1"/>
</dbReference>
<dbReference type="Gene3D" id="2.10.109.10">
    <property type="entry name" value="Umud Fragment, subunit A"/>
    <property type="match status" value="1"/>
</dbReference>
<dbReference type="InterPro" id="IPR019758">
    <property type="entry name" value="Pept_S26A_signal_pept_1_CS"/>
</dbReference>
<evidence type="ECO:0000256" key="1">
    <source>
        <dbReference type="ARBA" id="ARBA00000677"/>
    </source>
</evidence>
<dbReference type="EC" id="3.4.21.89" evidence="3 7"/>
<feature type="active site" evidence="6">
    <location>
        <position position="40"/>
    </location>
</feature>
<dbReference type="Proteomes" id="UP000178880">
    <property type="component" value="Unassembled WGS sequence"/>
</dbReference>
<dbReference type="PROSITE" id="PS00501">
    <property type="entry name" value="SPASE_I_1"/>
    <property type="match status" value="1"/>
</dbReference>
<dbReference type="GO" id="GO:0004252">
    <property type="term" value="F:serine-type endopeptidase activity"/>
    <property type="evidence" value="ECO:0007669"/>
    <property type="project" value="InterPro"/>
</dbReference>
<dbReference type="PANTHER" id="PTHR43390:SF1">
    <property type="entry name" value="CHLOROPLAST PROCESSING PEPTIDASE"/>
    <property type="match status" value="1"/>
</dbReference>
<evidence type="ECO:0000256" key="6">
    <source>
        <dbReference type="PIRSR" id="PIRSR600223-1"/>
    </source>
</evidence>
<dbReference type="InterPro" id="IPR019533">
    <property type="entry name" value="Peptidase_S26"/>
</dbReference>
<dbReference type="PROSITE" id="PS00761">
    <property type="entry name" value="SPASE_I_3"/>
    <property type="match status" value="1"/>
</dbReference>
<dbReference type="EMBL" id="MHLA01000010">
    <property type="protein sequence ID" value="OGY99983.1"/>
    <property type="molecule type" value="Genomic_DNA"/>
</dbReference>
<dbReference type="GO" id="GO:0006465">
    <property type="term" value="P:signal peptide processing"/>
    <property type="evidence" value="ECO:0007669"/>
    <property type="project" value="InterPro"/>
</dbReference>
<dbReference type="AlphaFoldDB" id="A0A1G2CF12"/>
<keyword evidence="7" id="KW-1133">Transmembrane helix</keyword>
<evidence type="ECO:0000256" key="5">
    <source>
        <dbReference type="ARBA" id="ARBA00022801"/>
    </source>
</evidence>
<dbReference type="PANTHER" id="PTHR43390">
    <property type="entry name" value="SIGNAL PEPTIDASE I"/>
    <property type="match status" value="1"/>
</dbReference>
<gene>
    <name evidence="10" type="ORF">A2945_00550</name>
</gene>
<dbReference type="NCBIfam" id="TIGR02227">
    <property type="entry name" value="sigpep_I_bact"/>
    <property type="match status" value="1"/>
</dbReference>
<dbReference type="SUPFAM" id="SSF51306">
    <property type="entry name" value="LexA/Signal peptidase"/>
    <property type="match status" value="1"/>
</dbReference>
<dbReference type="GO" id="GO:0016020">
    <property type="term" value="C:membrane"/>
    <property type="evidence" value="ECO:0007669"/>
    <property type="project" value="UniProtKB-SubCell"/>
</dbReference>
<dbReference type="InterPro" id="IPR000223">
    <property type="entry name" value="Pept_S26A_signal_pept_1"/>
</dbReference>
<dbReference type="InterPro" id="IPR036286">
    <property type="entry name" value="LexA/Signal_pep-like_sf"/>
</dbReference>
<evidence type="ECO:0000256" key="2">
    <source>
        <dbReference type="ARBA" id="ARBA00009370"/>
    </source>
</evidence>
<evidence type="ECO:0000256" key="7">
    <source>
        <dbReference type="RuleBase" id="RU003993"/>
    </source>
</evidence>
<dbReference type="InterPro" id="IPR019756">
    <property type="entry name" value="Pept_S26A_signal_pept_1_Ser-AS"/>
</dbReference>
<evidence type="ECO:0000256" key="4">
    <source>
        <dbReference type="ARBA" id="ARBA00022670"/>
    </source>
</evidence>
<reference evidence="10 11" key="1">
    <citation type="journal article" date="2016" name="Nat. Commun.">
        <title>Thousands of microbial genomes shed light on interconnected biogeochemical processes in an aquifer system.</title>
        <authorList>
            <person name="Anantharaman K."/>
            <person name="Brown C.T."/>
            <person name="Hug L.A."/>
            <person name="Sharon I."/>
            <person name="Castelle C.J."/>
            <person name="Probst A.J."/>
            <person name="Thomas B.C."/>
            <person name="Singh A."/>
            <person name="Wilkins M.J."/>
            <person name="Karaoz U."/>
            <person name="Brodie E.L."/>
            <person name="Williams K.H."/>
            <person name="Hubbard S.S."/>
            <person name="Banfield J.F."/>
        </authorList>
    </citation>
    <scope>NUCLEOTIDE SEQUENCE [LARGE SCALE GENOMIC DNA]</scope>
</reference>
<dbReference type="STRING" id="1798650.A2945_00550"/>
<dbReference type="InterPro" id="IPR019757">
    <property type="entry name" value="Pept_S26A_signal_pept_1_Lys-AS"/>
</dbReference>
<keyword evidence="7" id="KW-0812">Transmembrane</keyword>
<comment type="caution">
    <text evidence="10">The sequence shown here is derived from an EMBL/GenBank/DDBJ whole genome shotgun (WGS) entry which is preliminary data.</text>
</comment>
<keyword evidence="4 7" id="KW-0645">Protease</keyword>
<sequence length="194" mass="21902">MWGISWKGARRVLVYVTIVSAIVAFTTKYFYQPTKIEGMSMVPTLHDGDRCVVGIHPRMMRILQREDMIVLALPNNSEEFLIKRIIGLPGERIEVYVDGSVAINGNPLAEPYLPASPRQGKRYLEYVATVPESAYFVLGDNRGASRDSRTFGPVPHDRVIGKITFVFWCPTKIVGFFRDFGQFFFPSTHATAQP</sequence>
<comment type="similarity">
    <text evidence="2 8">Belongs to the peptidase S26 family.</text>
</comment>
<feature type="active site" evidence="6">
    <location>
        <position position="83"/>
    </location>
</feature>